<accession>A0A7W5YF18</accession>
<protein>
    <submittedName>
        <fullName evidence="2">DNA-binding transcriptional ArsR family regulator</fullName>
    </submittedName>
</protein>
<dbReference type="InterPro" id="IPR011991">
    <property type="entry name" value="ArsR-like_HTH"/>
</dbReference>
<dbReference type="InterPro" id="IPR001845">
    <property type="entry name" value="HTH_ArsR_DNA-bd_dom"/>
</dbReference>
<feature type="domain" description="HTH arsR-type" evidence="1">
    <location>
        <begin position="7"/>
        <end position="95"/>
    </location>
</feature>
<dbReference type="SMART" id="SM00418">
    <property type="entry name" value="HTH_ARSR"/>
    <property type="match status" value="1"/>
</dbReference>
<dbReference type="InterPro" id="IPR036388">
    <property type="entry name" value="WH-like_DNA-bd_sf"/>
</dbReference>
<dbReference type="RefSeq" id="WP_183659377.1">
    <property type="nucleotide sequence ID" value="NZ_JACIBV010000001.1"/>
</dbReference>
<gene>
    <name evidence="2" type="ORF">FHR33_008273</name>
</gene>
<dbReference type="Proteomes" id="UP000579945">
    <property type="component" value="Unassembled WGS sequence"/>
</dbReference>
<dbReference type="GeneID" id="95394455"/>
<evidence type="ECO:0000313" key="2">
    <source>
        <dbReference type="EMBL" id="MBB3732413.1"/>
    </source>
</evidence>
<reference evidence="2 3" key="1">
    <citation type="submission" date="2020-08" db="EMBL/GenBank/DDBJ databases">
        <title>Sequencing the genomes of 1000 actinobacteria strains.</title>
        <authorList>
            <person name="Klenk H.-P."/>
        </authorList>
    </citation>
    <scope>NUCLEOTIDE SEQUENCE [LARGE SCALE GENOMIC DNA]</scope>
    <source>
        <strain evidence="2 3">DSM 44320</strain>
    </source>
</reference>
<keyword evidence="2" id="KW-0238">DNA-binding</keyword>
<dbReference type="Gene3D" id="1.10.10.10">
    <property type="entry name" value="Winged helix-like DNA-binding domain superfamily/Winged helix DNA-binding domain"/>
    <property type="match status" value="1"/>
</dbReference>
<dbReference type="AlphaFoldDB" id="A0A7W5YF18"/>
<dbReference type="GO" id="GO:0003677">
    <property type="term" value="F:DNA binding"/>
    <property type="evidence" value="ECO:0007669"/>
    <property type="project" value="UniProtKB-KW"/>
</dbReference>
<dbReference type="Pfam" id="PF12840">
    <property type="entry name" value="HTH_20"/>
    <property type="match status" value="1"/>
</dbReference>
<evidence type="ECO:0000259" key="1">
    <source>
        <dbReference type="SMART" id="SM00418"/>
    </source>
</evidence>
<dbReference type="CDD" id="cd00090">
    <property type="entry name" value="HTH_ARSR"/>
    <property type="match status" value="1"/>
</dbReference>
<name>A0A7W5YF18_9ACTN</name>
<dbReference type="EMBL" id="JACIBV010000001">
    <property type="protein sequence ID" value="MBB3732413.1"/>
    <property type="molecule type" value="Genomic_DNA"/>
</dbReference>
<proteinExistence type="predicted"/>
<dbReference type="GO" id="GO:0003700">
    <property type="term" value="F:DNA-binding transcription factor activity"/>
    <property type="evidence" value="ECO:0007669"/>
    <property type="project" value="InterPro"/>
</dbReference>
<dbReference type="InterPro" id="IPR036390">
    <property type="entry name" value="WH_DNA-bd_sf"/>
</dbReference>
<evidence type="ECO:0000313" key="3">
    <source>
        <dbReference type="Proteomes" id="UP000579945"/>
    </source>
</evidence>
<comment type="caution">
    <text evidence="2">The sequence shown here is derived from an EMBL/GenBank/DDBJ whole genome shotgun (WGS) entry which is preliminary data.</text>
</comment>
<organism evidence="2 3">
    <name type="scientific">Nonomuraea dietziae</name>
    <dbReference type="NCBI Taxonomy" id="65515"/>
    <lineage>
        <taxon>Bacteria</taxon>
        <taxon>Bacillati</taxon>
        <taxon>Actinomycetota</taxon>
        <taxon>Actinomycetes</taxon>
        <taxon>Streptosporangiales</taxon>
        <taxon>Streptosporangiaceae</taxon>
        <taxon>Nonomuraea</taxon>
    </lineage>
</organism>
<dbReference type="SUPFAM" id="SSF46785">
    <property type="entry name" value="Winged helix' DNA-binding domain"/>
    <property type="match status" value="1"/>
</dbReference>
<keyword evidence="3" id="KW-1185">Reference proteome</keyword>
<sequence>MEITDPRAMRALAHPLRLDLIDLLGRIGPATAAVCARHLGSTQASCSFHLRQLAKYGYVVQAESEDQRERPWRVADLRQSWSASEGGIAAAELERVFVEREAVRLLDWSQARPEAPEEWRSAAFLSGVTAPLTARELDEVGERLLEVLAPYIARTTGQASVPEDARFVRILLTGTPLPEDS</sequence>